<feature type="domain" description="TLDc" evidence="1">
    <location>
        <begin position="1"/>
        <end position="138"/>
    </location>
</feature>
<name>A0A8K0KRT0_LADFU</name>
<dbReference type="Pfam" id="PF07534">
    <property type="entry name" value="TLD"/>
    <property type="match status" value="1"/>
</dbReference>
<gene>
    <name evidence="2" type="ORF">J437_LFUL013890</name>
</gene>
<dbReference type="SMART" id="SM00584">
    <property type="entry name" value="TLDc"/>
    <property type="match status" value="1"/>
</dbReference>
<dbReference type="EMBL" id="KZ309798">
    <property type="protein sequence ID" value="KAG8239667.1"/>
    <property type="molecule type" value="Genomic_DNA"/>
</dbReference>
<proteinExistence type="predicted"/>
<reference evidence="2" key="2">
    <citation type="submission" date="2017-10" db="EMBL/GenBank/DDBJ databases">
        <title>Ladona fulva Genome sequencing and assembly.</title>
        <authorList>
            <person name="Murali S."/>
            <person name="Richards S."/>
            <person name="Bandaranaike D."/>
            <person name="Bellair M."/>
            <person name="Blankenburg K."/>
            <person name="Chao H."/>
            <person name="Dinh H."/>
            <person name="Doddapaneni H."/>
            <person name="Dugan-Rocha S."/>
            <person name="Elkadiri S."/>
            <person name="Gnanaolivu R."/>
            <person name="Hernandez B."/>
            <person name="Skinner E."/>
            <person name="Javaid M."/>
            <person name="Lee S."/>
            <person name="Li M."/>
            <person name="Ming W."/>
            <person name="Munidasa M."/>
            <person name="Muniz J."/>
            <person name="Nguyen L."/>
            <person name="Hughes D."/>
            <person name="Osuji N."/>
            <person name="Pu L.-L."/>
            <person name="Puazo M."/>
            <person name="Qu C."/>
            <person name="Quiroz J."/>
            <person name="Raj R."/>
            <person name="Weissenberger G."/>
            <person name="Xin Y."/>
            <person name="Zou X."/>
            <person name="Han Y."/>
            <person name="Worley K."/>
            <person name="Muzny D."/>
            <person name="Gibbs R."/>
        </authorList>
    </citation>
    <scope>NUCLEOTIDE SEQUENCE</scope>
    <source>
        <strain evidence="2">Sampled in the wild</strain>
    </source>
</reference>
<sequence>MGLICPSHWVLLYNSRDQGLGANRFTHHVLNYRGPSLTFLQGEGGVEFCIAATDEWKESNHYWGHDGCMVIQILPLFQVVEQGPKILYLNTSIRGYPQGVRAGKDPRKPAIDVDEGFTVVNYREIPYRLQGIEVWGCGTTHSREAQLDMQKWQVKQAEKQRQVKLSASDWVDHPDRYLLELAGRQSYNK</sequence>
<reference evidence="2" key="1">
    <citation type="submission" date="2013-04" db="EMBL/GenBank/DDBJ databases">
        <authorList>
            <person name="Qu J."/>
            <person name="Murali S.C."/>
            <person name="Bandaranaike D."/>
            <person name="Bellair M."/>
            <person name="Blankenburg K."/>
            <person name="Chao H."/>
            <person name="Dinh H."/>
            <person name="Doddapaneni H."/>
            <person name="Downs B."/>
            <person name="Dugan-Rocha S."/>
            <person name="Elkadiri S."/>
            <person name="Gnanaolivu R.D."/>
            <person name="Hernandez B."/>
            <person name="Javaid M."/>
            <person name="Jayaseelan J.C."/>
            <person name="Lee S."/>
            <person name="Li M."/>
            <person name="Ming W."/>
            <person name="Munidasa M."/>
            <person name="Muniz J."/>
            <person name="Nguyen L."/>
            <person name="Ongeri F."/>
            <person name="Osuji N."/>
            <person name="Pu L.-L."/>
            <person name="Puazo M."/>
            <person name="Qu C."/>
            <person name="Quiroz J."/>
            <person name="Raj R."/>
            <person name="Weissenberger G."/>
            <person name="Xin Y."/>
            <person name="Zou X."/>
            <person name="Han Y."/>
            <person name="Richards S."/>
            <person name="Worley K."/>
            <person name="Muzny D."/>
            <person name="Gibbs R."/>
        </authorList>
    </citation>
    <scope>NUCLEOTIDE SEQUENCE</scope>
    <source>
        <strain evidence="2">Sampled in the wild</strain>
    </source>
</reference>
<dbReference type="AlphaFoldDB" id="A0A8K0KRT0"/>
<evidence type="ECO:0000259" key="1">
    <source>
        <dbReference type="PROSITE" id="PS51886"/>
    </source>
</evidence>
<dbReference type="OrthoDB" id="289228at2759"/>
<dbReference type="Proteomes" id="UP000792457">
    <property type="component" value="Unassembled WGS sequence"/>
</dbReference>
<organism evidence="2 3">
    <name type="scientific">Ladona fulva</name>
    <name type="common">Scarce chaser dragonfly</name>
    <name type="synonym">Libellula fulva</name>
    <dbReference type="NCBI Taxonomy" id="123851"/>
    <lineage>
        <taxon>Eukaryota</taxon>
        <taxon>Metazoa</taxon>
        <taxon>Ecdysozoa</taxon>
        <taxon>Arthropoda</taxon>
        <taxon>Hexapoda</taxon>
        <taxon>Insecta</taxon>
        <taxon>Pterygota</taxon>
        <taxon>Palaeoptera</taxon>
        <taxon>Odonata</taxon>
        <taxon>Epiprocta</taxon>
        <taxon>Anisoptera</taxon>
        <taxon>Libelluloidea</taxon>
        <taxon>Libellulidae</taxon>
        <taxon>Ladona</taxon>
    </lineage>
</organism>
<protein>
    <recommendedName>
        <fullName evidence="1">TLDc domain-containing protein</fullName>
    </recommendedName>
</protein>
<keyword evidence="3" id="KW-1185">Reference proteome</keyword>
<evidence type="ECO:0000313" key="3">
    <source>
        <dbReference type="Proteomes" id="UP000792457"/>
    </source>
</evidence>
<accession>A0A8K0KRT0</accession>
<comment type="caution">
    <text evidence="2">The sequence shown here is derived from an EMBL/GenBank/DDBJ whole genome shotgun (WGS) entry which is preliminary data.</text>
</comment>
<dbReference type="InterPro" id="IPR006571">
    <property type="entry name" value="TLDc_dom"/>
</dbReference>
<dbReference type="PROSITE" id="PS51886">
    <property type="entry name" value="TLDC"/>
    <property type="match status" value="1"/>
</dbReference>
<evidence type="ECO:0000313" key="2">
    <source>
        <dbReference type="EMBL" id="KAG8239667.1"/>
    </source>
</evidence>